<dbReference type="PROSITE" id="PS01124">
    <property type="entry name" value="HTH_ARAC_FAMILY_2"/>
    <property type="match status" value="1"/>
</dbReference>
<keyword evidence="2" id="KW-0238">DNA-binding</keyword>
<dbReference type="InterPro" id="IPR018060">
    <property type="entry name" value="HTH_AraC"/>
</dbReference>
<protein>
    <recommendedName>
        <fullName evidence="4">HTH araC/xylS-type domain-containing protein</fullName>
    </recommendedName>
</protein>
<evidence type="ECO:0000259" key="4">
    <source>
        <dbReference type="PROSITE" id="PS01124"/>
    </source>
</evidence>
<dbReference type="Gene3D" id="1.10.10.60">
    <property type="entry name" value="Homeodomain-like"/>
    <property type="match status" value="1"/>
</dbReference>
<feature type="domain" description="HTH araC/xylS-type" evidence="4">
    <location>
        <begin position="1"/>
        <end position="92"/>
    </location>
</feature>
<sequence>MRHLDEPLTVADLARHAGVSVRTLSRRFHDETGAGPLQWLLRRRVERARALLETTTLPMDQVARARGLGTAHSLRLHLLRRTGLPPGAYRSASSRLTATAAH</sequence>
<reference evidence="5 6" key="1">
    <citation type="journal article" date="2019" name="Int. J. Syst. Evol. Microbiol.">
        <title>The Global Catalogue of Microorganisms (GCM) 10K type strain sequencing project: providing services to taxonomists for standard genome sequencing and annotation.</title>
        <authorList>
            <consortium name="The Broad Institute Genomics Platform"/>
            <consortium name="The Broad Institute Genome Sequencing Center for Infectious Disease"/>
            <person name="Wu L."/>
            <person name="Ma J."/>
        </authorList>
    </citation>
    <scope>NUCLEOTIDE SEQUENCE [LARGE SCALE GENOMIC DNA]</scope>
    <source>
        <strain evidence="5 6">JCM 9088</strain>
    </source>
</reference>
<evidence type="ECO:0000256" key="3">
    <source>
        <dbReference type="ARBA" id="ARBA00023163"/>
    </source>
</evidence>
<dbReference type="PANTHER" id="PTHR46796">
    <property type="entry name" value="HTH-TYPE TRANSCRIPTIONAL ACTIVATOR RHAS-RELATED"/>
    <property type="match status" value="1"/>
</dbReference>
<evidence type="ECO:0000256" key="1">
    <source>
        <dbReference type="ARBA" id="ARBA00023015"/>
    </source>
</evidence>
<keyword evidence="3" id="KW-0804">Transcription</keyword>
<gene>
    <name evidence="5" type="ORF">GCM10010446_06530</name>
</gene>
<evidence type="ECO:0000256" key="2">
    <source>
        <dbReference type="ARBA" id="ARBA00023125"/>
    </source>
</evidence>
<keyword evidence="1" id="KW-0805">Transcription regulation</keyword>
<evidence type="ECO:0000313" key="5">
    <source>
        <dbReference type="EMBL" id="GAA2924997.1"/>
    </source>
</evidence>
<evidence type="ECO:0000313" key="6">
    <source>
        <dbReference type="Proteomes" id="UP001500403"/>
    </source>
</evidence>
<dbReference type="SUPFAM" id="SSF46689">
    <property type="entry name" value="Homeodomain-like"/>
    <property type="match status" value="2"/>
</dbReference>
<dbReference type="Proteomes" id="UP001500403">
    <property type="component" value="Unassembled WGS sequence"/>
</dbReference>
<name>A0ABN3WRA1_9ACTN</name>
<dbReference type="SMART" id="SM00342">
    <property type="entry name" value="HTH_ARAC"/>
    <property type="match status" value="1"/>
</dbReference>
<dbReference type="InterPro" id="IPR009057">
    <property type="entry name" value="Homeodomain-like_sf"/>
</dbReference>
<proteinExistence type="predicted"/>
<dbReference type="InterPro" id="IPR050204">
    <property type="entry name" value="AraC_XylS_family_regulators"/>
</dbReference>
<dbReference type="EMBL" id="BAAAUD010000009">
    <property type="protein sequence ID" value="GAA2924997.1"/>
    <property type="molecule type" value="Genomic_DNA"/>
</dbReference>
<comment type="caution">
    <text evidence="5">The sequence shown here is derived from an EMBL/GenBank/DDBJ whole genome shotgun (WGS) entry which is preliminary data.</text>
</comment>
<keyword evidence="6" id="KW-1185">Reference proteome</keyword>
<dbReference type="Pfam" id="PF12833">
    <property type="entry name" value="HTH_18"/>
    <property type="match status" value="1"/>
</dbReference>
<organism evidence="5 6">
    <name type="scientific">Streptomyces enissocaesilis</name>
    <dbReference type="NCBI Taxonomy" id="332589"/>
    <lineage>
        <taxon>Bacteria</taxon>
        <taxon>Bacillati</taxon>
        <taxon>Actinomycetota</taxon>
        <taxon>Actinomycetes</taxon>
        <taxon>Kitasatosporales</taxon>
        <taxon>Streptomycetaceae</taxon>
        <taxon>Streptomyces</taxon>
        <taxon>Streptomyces rochei group</taxon>
    </lineage>
</organism>
<accession>A0ABN3WRA1</accession>